<organism evidence="1 2">
    <name type="scientific">Didymella rabiei</name>
    <name type="common">Chickpea ascochyta blight fungus</name>
    <name type="synonym">Mycosphaerella rabiei</name>
    <dbReference type="NCBI Taxonomy" id="5454"/>
    <lineage>
        <taxon>Eukaryota</taxon>
        <taxon>Fungi</taxon>
        <taxon>Dikarya</taxon>
        <taxon>Ascomycota</taxon>
        <taxon>Pezizomycotina</taxon>
        <taxon>Dothideomycetes</taxon>
        <taxon>Pleosporomycetidae</taxon>
        <taxon>Pleosporales</taxon>
        <taxon>Pleosporineae</taxon>
        <taxon>Didymellaceae</taxon>
        <taxon>Ascochyta</taxon>
    </lineage>
</organism>
<keyword evidence="2" id="KW-1185">Reference proteome</keyword>
<name>A0A162VPH7_DIDRA</name>
<evidence type="ECO:0000313" key="2">
    <source>
        <dbReference type="Proteomes" id="UP000076837"/>
    </source>
</evidence>
<dbReference type="OrthoDB" id="3759404at2759"/>
<comment type="caution">
    <text evidence="1">The sequence shown here is derived from an EMBL/GenBank/DDBJ whole genome shotgun (WGS) entry which is preliminary data.</text>
</comment>
<reference evidence="1 2" key="1">
    <citation type="journal article" date="2016" name="Sci. Rep.">
        <title>Draft genome sequencing and secretome analysis of fungal phytopathogen Ascochyta rabiei provides insight into the necrotrophic effector repertoire.</title>
        <authorList>
            <person name="Verma S."/>
            <person name="Gazara R.K."/>
            <person name="Nizam S."/>
            <person name="Parween S."/>
            <person name="Chattopadhyay D."/>
            <person name="Verma P.K."/>
        </authorList>
    </citation>
    <scope>NUCLEOTIDE SEQUENCE [LARGE SCALE GENOMIC DNA]</scope>
    <source>
        <strain evidence="1 2">ArDII</strain>
    </source>
</reference>
<accession>A0A162VPH7</accession>
<proteinExistence type="predicted"/>
<dbReference type="AlphaFoldDB" id="A0A162VPH7"/>
<sequence>MMGDSIEITDRVAAAQPGIMIVRPSLHKQTTENAAIFKRWTIMHFRDLLNLAPESPGSKGIFQTLRYRSTTGELLYTIHADDISIWKTPAYYAISRRLDLENTRKIEEGEQAVLSNSK</sequence>
<protein>
    <submittedName>
        <fullName evidence="1">Uncharacterized protein</fullName>
    </submittedName>
</protein>
<gene>
    <name evidence="1" type="ORF">ST47_g10321</name>
</gene>
<dbReference type="Proteomes" id="UP000076837">
    <property type="component" value="Unassembled WGS sequence"/>
</dbReference>
<dbReference type="EMBL" id="JYNV01000326">
    <property type="protein sequence ID" value="KZM18564.1"/>
    <property type="molecule type" value="Genomic_DNA"/>
</dbReference>
<evidence type="ECO:0000313" key="1">
    <source>
        <dbReference type="EMBL" id="KZM18564.1"/>
    </source>
</evidence>